<dbReference type="KEGG" id="fcy:FRACYDRAFT_186538"/>
<dbReference type="AlphaFoldDB" id="A0A1E7FBV0"/>
<gene>
    <name evidence="2" type="ORF">FRACYDRAFT_186538</name>
</gene>
<keyword evidence="3" id="KW-1185">Reference proteome</keyword>
<sequence>MSDVPDDLLLAFFTDATSRLLDLDAENLMTATTTITDCRRCVLDQQRTVLKETTEIYQQKQKQQQHIDVDQVQDRLSGLKHEPNLSNELIVAMESMNNAARIAICKLILYNEHEYEYEQQHSCCHVEGEEELEETIPLKTIPSATQRKLQDEGRLDRTKLMEYVGLCQASLKLECVVKLLNGETKSLFEKRKSNNNDTNNKNIRNEISSMMFPQNRLEYVQQLLAKSMGWDPVYVTSELRQILVEKKKNDDGYYNKEVFILFQQLVEQMTVAIQSASIHIQYNQETKLMNDLDKGGNTRVVSVQHSEFDILSDGTKTSSKNNAPEQFSQEERNDDFPLINNINDEEKKRQLRLATEAAMLQQTILGELFNMDEHERNNKLKEAAEISKEFMEQVLALSPGSERIDFLRGVDPITSRQLAIHKLWTGMVQANGGQQPQMATKN</sequence>
<dbReference type="Proteomes" id="UP000095751">
    <property type="component" value="Unassembled WGS sequence"/>
</dbReference>
<evidence type="ECO:0000313" key="2">
    <source>
        <dbReference type="EMBL" id="OEU15637.1"/>
    </source>
</evidence>
<dbReference type="InParanoid" id="A0A1E7FBV0"/>
<protein>
    <submittedName>
        <fullName evidence="2">Uncharacterized protein</fullName>
    </submittedName>
</protein>
<dbReference type="EMBL" id="KV784359">
    <property type="protein sequence ID" value="OEU15637.1"/>
    <property type="molecule type" value="Genomic_DNA"/>
</dbReference>
<organism evidence="2 3">
    <name type="scientific">Fragilariopsis cylindrus CCMP1102</name>
    <dbReference type="NCBI Taxonomy" id="635003"/>
    <lineage>
        <taxon>Eukaryota</taxon>
        <taxon>Sar</taxon>
        <taxon>Stramenopiles</taxon>
        <taxon>Ochrophyta</taxon>
        <taxon>Bacillariophyta</taxon>
        <taxon>Bacillariophyceae</taxon>
        <taxon>Bacillariophycidae</taxon>
        <taxon>Bacillariales</taxon>
        <taxon>Bacillariaceae</taxon>
        <taxon>Fragilariopsis</taxon>
    </lineage>
</organism>
<dbReference type="OrthoDB" id="43840at2759"/>
<accession>A0A1E7FBV0</accession>
<feature type="region of interest" description="Disordered" evidence="1">
    <location>
        <begin position="312"/>
        <end position="340"/>
    </location>
</feature>
<evidence type="ECO:0000313" key="3">
    <source>
        <dbReference type="Proteomes" id="UP000095751"/>
    </source>
</evidence>
<evidence type="ECO:0000256" key="1">
    <source>
        <dbReference type="SAM" id="MobiDB-lite"/>
    </source>
</evidence>
<name>A0A1E7FBV0_9STRA</name>
<reference evidence="2 3" key="1">
    <citation type="submission" date="2016-09" db="EMBL/GenBank/DDBJ databases">
        <title>Extensive genetic diversity and differential bi-allelic expression allows diatom success in the polar Southern Ocean.</title>
        <authorList>
            <consortium name="DOE Joint Genome Institute"/>
            <person name="Mock T."/>
            <person name="Otillar R.P."/>
            <person name="Strauss J."/>
            <person name="Dupont C."/>
            <person name="Frickenhaus S."/>
            <person name="Maumus F."/>
            <person name="Mcmullan M."/>
            <person name="Sanges R."/>
            <person name="Schmutz J."/>
            <person name="Toseland A."/>
            <person name="Valas R."/>
            <person name="Veluchamy A."/>
            <person name="Ward B.J."/>
            <person name="Allen A."/>
            <person name="Barry K."/>
            <person name="Falciatore A."/>
            <person name="Ferrante M."/>
            <person name="Fortunato A.E."/>
            <person name="Gloeckner G."/>
            <person name="Gruber A."/>
            <person name="Hipkin R."/>
            <person name="Janech M."/>
            <person name="Kroth P."/>
            <person name="Leese F."/>
            <person name="Lindquist E."/>
            <person name="Lyon B.R."/>
            <person name="Martin J."/>
            <person name="Mayer C."/>
            <person name="Parker M."/>
            <person name="Quesneville H."/>
            <person name="Raymond J."/>
            <person name="Uhlig C."/>
            <person name="Valentin K.U."/>
            <person name="Worden A.Z."/>
            <person name="Armbrust E.V."/>
            <person name="Bowler C."/>
            <person name="Green B."/>
            <person name="Moulton V."/>
            <person name="Van Oosterhout C."/>
            <person name="Grigoriev I."/>
        </authorList>
    </citation>
    <scope>NUCLEOTIDE SEQUENCE [LARGE SCALE GENOMIC DNA]</scope>
    <source>
        <strain evidence="2 3">CCMP1102</strain>
    </source>
</reference>
<proteinExistence type="predicted"/>
<feature type="compositionally biased region" description="Polar residues" evidence="1">
    <location>
        <begin position="314"/>
        <end position="327"/>
    </location>
</feature>